<keyword evidence="2" id="KW-1185">Reference proteome</keyword>
<sequence>MTFRARLFALFPTLWLLALLACLLWLVQARTAWPLAAALAIAYLLPPLCFRLHDAAWPLREGRSRIDAPGYSPWWGSHQFQVMYNAFPALESALRLLPGGYSAWLRLWGSRIGRGVHWTPRVEIADRSLLAVGDGVVFGHLVACYAHLIKPHRGGLVLYVRRIEIGDGAFIGAGSRLGPGARIAAGTVLPILTDVGVGRRLGAD</sequence>
<accession>A0A4R6Z0I3</accession>
<comment type="caution">
    <text evidence="1">The sequence shown here is derived from an EMBL/GenBank/DDBJ whole genome shotgun (WGS) entry which is preliminary data.</text>
</comment>
<dbReference type="AlphaFoldDB" id="A0A4R6Z0I3"/>
<dbReference type="GO" id="GO:0016740">
    <property type="term" value="F:transferase activity"/>
    <property type="evidence" value="ECO:0007669"/>
    <property type="project" value="UniProtKB-KW"/>
</dbReference>
<dbReference type="EMBL" id="SNZH01000005">
    <property type="protein sequence ID" value="TDR45031.1"/>
    <property type="molecule type" value="Genomic_DNA"/>
</dbReference>
<evidence type="ECO:0000313" key="2">
    <source>
        <dbReference type="Proteomes" id="UP000295293"/>
    </source>
</evidence>
<gene>
    <name evidence="1" type="ORF">DFR29_105214</name>
</gene>
<name>A0A4R6Z0I3_9GAMM</name>
<reference evidence="1 2" key="1">
    <citation type="submission" date="2019-03" db="EMBL/GenBank/DDBJ databases">
        <title>Genomic Encyclopedia of Type Strains, Phase IV (KMG-IV): sequencing the most valuable type-strain genomes for metagenomic binning, comparative biology and taxonomic classification.</title>
        <authorList>
            <person name="Goeker M."/>
        </authorList>
    </citation>
    <scope>NUCLEOTIDE SEQUENCE [LARGE SCALE GENOMIC DNA]</scope>
    <source>
        <strain evidence="1 2">DSM 21667</strain>
    </source>
</reference>
<dbReference type="PROSITE" id="PS51257">
    <property type="entry name" value="PROKAR_LIPOPROTEIN"/>
    <property type="match status" value="1"/>
</dbReference>
<keyword evidence="1" id="KW-0808">Transferase</keyword>
<organism evidence="1 2">
    <name type="scientific">Tahibacter aquaticus</name>
    <dbReference type="NCBI Taxonomy" id="520092"/>
    <lineage>
        <taxon>Bacteria</taxon>
        <taxon>Pseudomonadati</taxon>
        <taxon>Pseudomonadota</taxon>
        <taxon>Gammaproteobacteria</taxon>
        <taxon>Lysobacterales</taxon>
        <taxon>Rhodanobacteraceae</taxon>
        <taxon>Tahibacter</taxon>
    </lineage>
</organism>
<protein>
    <submittedName>
        <fullName evidence="1">Transferase family hexapeptide repeat protein</fullName>
    </submittedName>
</protein>
<proteinExistence type="predicted"/>
<dbReference type="InterPro" id="IPR011004">
    <property type="entry name" value="Trimer_LpxA-like_sf"/>
</dbReference>
<dbReference type="OrthoDB" id="9815592at2"/>
<evidence type="ECO:0000313" key="1">
    <source>
        <dbReference type="EMBL" id="TDR45031.1"/>
    </source>
</evidence>
<dbReference type="SUPFAM" id="SSF51161">
    <property type="entry name" value="Trimeric LpxA-like enzymes"/>
    <property type="match status" value="1"/>
</dbReference>
<dbReference type="Proteomes" id="UP000295293">
    <property type="component" value="Unassembled WGS sequence"/>
</dbReference>
<dbReference type="RefSeq" id="WP_133818533.1">
    <property type="nucleotide sequence ID" value="NZ_SNZH01000005.1"/>
</dbReference>
<dbReference type="Gene3D" id="2.160.10.10">
    <property type="entry name" value="Hexapeptide repeat proteins"/>
    <property type="match status" value="1"/>
</dbReference>